<reference evidence="3" key="1">
    <citation type="submission" date="2018-11" db="EMBL/GenBank/DDBJ databases">
        <authorList>
            <consortium name="Genoscope - CEA"/>
            <person name="William W."/>
        </authorList>
    </citation>
    <scope>NUCLEOTIDE SEQUENCE</scope>
</reference>
<dbReference type="EMBL" id="LR031569">
    <property type="protein sequence ID" value="VDC65434.1"/>
    <property type="molecule type" value="Genomic_DNA"/>
</dbReference>
<evidence type="ECO:0000256" key="1">
    <source>
        <dbReference type="SAM" id="MobiDB-lite"/>
    </source>
</evidence>
<gene>
    <name evidence="3" type="ORF">BRAA06T23974Z</name>
    <name evidence="2" type="ORF">BRAPAZ1V2_A06P08130.2</name>
</gene>
<proteinExistence type="predicted"/>
<evidence type="ECO:0000313" key="3">
    <source>
        <dbReference type="EMBL" id="VDC65434.1"/>
    </source>
</evidence>
<organism evidence="3">
    <name type="scientific">Brassica campestris</name>
    <name type="common">Field mustard</name>
    <dbReference type="NCBI Taxonomy" id="3711"/>
    <lineage>
        <taxon>Eukaryota</taxon>
        <taxon>Viridiplantae</taxon>
        <taxon>Streptophyta</taxon>
        <taxon>Embryophyta</taxon>
        <taxon>Tracheophyta</taxon>
        <taxon>Spermatophyta</taxon>
        <taxon>Magnoliopsida</taxon>
        <taxon>eudicotyledons</taxon>
        <taxon>Gunneridae</taxon>
        <taxon>Pentapetalae</taxon>
        <taxon>rosids</taxon>
        <taxon>malvids</taxon>
        <taxon>Brassicales</taxon>
        <taxon>Brassicaceae</taxon>
        <taxon>Brassiceae</taxon>
        <taxon>Brassica</taxon>
    </lineage>
</organism>
<accession>A0A3P5YP98</accession>
<name>A0A3P5YP98_BRACM</name>
<dbReference type="Proteomes" id="UP000694005">
    <property type="component" value="Chromosome A06"/>
</dbReference>
<dbReference type="EMBL" id="LS974622">
    <property type="protein sequence ID" value="CAG7868573.1"/>
    <property type="molecule type" value="Genomic_DNA"/>
</dbReference>
<protein>
    <submittedName>
        <fullName evidence="2">Uncharacterized protein</fullName>
    </submittedName>
</protein>
<dbReference type="AlphaFoldDB" id="A0A3P5YP98"/>
<dbReference type="Gramene" id="A06p08130.2_BraZ1">
    <property type="protein sequence ID" value="A06p08130.2_BraZ1.CDS.1"/>
    <property type="gene ID" value="A06g08130.2_BraZ1"/>
</dbReference>
<sequence length="96" mass="10362">MICVCIGYRKASKKTSSRPASRTNTQDSDTVASIESDSRPPPYANLIQEDGYPMVVPDLCEMECSMPPPNINGGLINQAYAVVEFVFGGPNDSDSD</sequence>
<feature type="region of interest" description="Disordered" evidence="1">
    <location>
        <begin position="11"/>
        <end position="42"/>
    </location>
</feature>
<evidence type="ECO:0000313" key="2">
    <source>
        <dbReference type="EMBL" id="CAG7868573.1"/>
    </source>
</evidence>
<feature type="compositionally biased region" description="Polar residues" evidence="1">
    <location>
        <begin position="17"/>
        <end position="35"/>
    </location>
</feature>